<evidence type="ECO:0000313" key="2">
    <source>
        <dbReference type="Proteomes" id="UP001187415"/>
    </source>
</evidence>
<dbReference type="AlphaFoldDB" id="A0AA88IVJ3"/>
<keyword evidence="2" id="KW-1185">Reference proteome</keyword>
<dbReference type="EMBL" id="JAUPFM010000019">
    <property type="protein sequence ID" value="KAK2820905.1"/>
    <property type="molecule type" value="Genomic_DNA"/>
</dbReference>
<gene>
    <name evidence="1" type="ORF">Q5P01_023864</name>
</gene>
<reference evidence="1" key="1">
    <citation type="submission" date="2023-07" db="EMBL/GenBank/DDBJ databases">
        <title>Chromosome-level Genome Assembly of Striped Snakehead (Channa striata).</title>
        <authorList>
            <person name="Liu H."/>
        </authorList>
    </citation>
    <scope>NUCLEOTIDE SEQUENCE</scope>
    <source>
        <strain evidence="1">Gz</strain>
        <tissue evidence="1">Muscle</tissue>
    </source>
</reference>
<sequence>MLWFTQPLQIQTLFTCTADTDQALITCSGLVTDGKGGSMGEGPALTVIRGSDSNPQSFSPSRVEDLNCRPPRLPPTSFKPFSCCGPGMKYCYGILLISSESVCYCPISSGGTA</sequence>
<dbReference type="Proteomes" id="UP001187415">
    <property type="component" value="Unassembled WGS sequence"/>
</dbReference>
<organism evidence="1 2">
    <name type="scientific">Channa striata</name>
    <name type="common">Snakehead murrel</name>
    <name type="synonym">Ophicephalus striatus</name>
    <dbReference type="NCBI Taxonomy" id="64152"/>
    <lineage>
        <taxon>Eukaryota</taxon>
        <taxon>Metazoa</taxon>
        <taxon>Chordata</taxon>
        <taxon>Craniata</taxon>
        <taxon>Vertebrata</taxon>
        <taxon>Euteleostomi</taxon>
        <taxon>Actinopterygii</taxon>
        <taxon>Neopterygii</taxon>
        <taxon>Teleostei</taxon>
        <taxon>Neoteleostei</taxon>
        <taxon>Acanthomorphata</taxon>
        <taxon>Anabantaria</taxon>
        <taxon>Anabantiformes</taxon>
        <taxon>Channoidei</taxon>
        <taxon>Channidae</taxon>
        <taxon>Channa</taxon>
    </lineage>
</organism>
<name>A0AA88IVJ3_CHASR</name>
<evidence type="ECO:0000313" key="1">
    <source>
        <dbReference type="EMBL" id="KAK2820905.1"/>
    </source>
</evidence>
<accession>A0AA88IVJ3</accession>
<protein>
    <submittedName>
        <fullName evidence="1">Uncharacterized protein</fullName>
    </submittedName>
</protein>
<proteinExistence type="predicted"/>
<comment type="caution">
    <text evidence="1">The sequence shown here is derived from an EMBL/GenBank/DDBJ whole genome shotgun (WGS) entry which is preliminary data.</text>
</comment>